<reference evidence="1" key="1">
    <citation type="submission" date="2019-06" db="EMBL/GenBank/DDBJ databases">
        <authorList>
            <person name="Zheng W."/>
        </authorList>
    </citation>
    <scope>NUCLEOTIDE SEQUENCE</scope>
    <source>
        <strain evidence="1">QDHG01</strain>
    </source>
</reference>
<proteinExistence type="predicted"/>
<accession>A0A8J8NHL1</accession>
<keyword evidence="2" id="KW-1185">Reference proteome</keyword>
<dbReference type="AlphaFoldDB" id="A0A8J8NHL1"/>
<evidence type="ECO:0000313" key="2">
    <source>
        <dbReference type="Proteomes" id="UP000785679"/>
    </source>
</evidence>
<comment type="caution">
    <text evidence="1">The sequence shown here is derived from an EMBL/GenBank/DDBJ whole genome shotgun (WGS) entry which is preliminary data.</text>
</comment>
<name>A0A8J8NHL1_HALGN</name>
<organism evidence="1 2">
    <name type="scientific">Halteria grandinella</name>
    <dbReference type="NCBI Taxonomy" id="5974"/>
    <lineage>
        <taxon>Eukaryota</taxon>
        <taxon>Sar</taxon>
        <taxon>Alveolata</taxon>
        <taxon>Ciliophora</taxon>
        <taxon>Intramacronucleata</taxon>
        <taxon>Spirotrichea</taxon>
        <taxon>Stichotrichia</taxon>
        <taxon>Sporadotrichida</taxon>
        <taxon>Halteriidae</taxon>
        <taxon>Halteria</taxon>
    </lineage>
</organism>
<sequence>MSKNRGGPNRKLFPPQYEGVCVNECSEMFKSWYDNFEIHSVLGNGVENKIYAINMQAGTKFDENLKNLNGTDLRQKTIEAIKDKLQIDKRERHFQ</sequence>
<protein>
    <submittedName>
        <fullName evidence="1">Uncharacterized protein</fullName>
    </submittedName>
</protein>
<dbReference type="Proteomes" id="UP000785679">
    <property type="component" value="Unassembled WGS sequence"/>
</dbReference>
<dbReference type="EMBL" id="RRYP01016140">
    <property type="protein sequence ID" value="TNV75203.1"/>
    <property type="molecule type" value="Genomic_DNA"/>
</dbReference>
<evidence type="ECO:0000313" key="1">
    <source>
        <dbReference type="EMBL" id="TNV75203.1"/>
    </source>
</evidence>
<gene>
    <name evidence="1" type="ORF">FGO68_gene4683</name>
</gene>